<feature type="active site" evidence="4">
    <location>
        <position position="89"/>
    </location>
</feature>
<keyword evidence="8" id="KW-1185">Reference proteome</keyword>
<dbReference type="InterPro" id="IPR037152">
    <property type="entry name" value="L-asparaginase_N_sf"/>
</dbReference>
<dbReference type="RefSeq" id="WP_075777471.1">
    <property type="nucleotide sequence ID" value="NZ_CP019437.1"/>
</dbReference>
<dbReference type="PRINTS" id="PR00139">
    <property type="entry name" value="ASNGLNASE"/>
</dbReference>
<dbReference type="SFLD" id="SFLDS00057">
    <property type="entry name" value="Glutaminase/Asparaginase"/>
    <property type="match status" value="1"/>
</dbReference>
<comment type="similarity">
    <text evidence="1">Belongs to the asparaginase 1 family.</text>
</comment>
<proteinExistence type="inferred from homology"/>
<name>A0ABN4X7V5_9RHOB</name>
<evidence type="ECO:0000256" key="4">
    <source>
        <dbReference type="PROSITE-ProRule" id="PRU10100"/>
    </source>
</evidence>
<dbReference type="PROSITE" id="PS00917">
    <property type="entry name" value="ASN_GLN_ASE_2"/>
    <property type="match status" value="1"/>
</dbReference>
<evidence type="ECO:0000259" key="5">
    <source>
        <dbReference type="Pfam" id="PF00710"/>
    </source>
</evidence>
<evidence type="ECO:0000313" key="7">
    <source>
        <dbReference type="EMBL" id="AQS48550.1"/>
    </source>
</evidence>
<dbReference type="InterPro" id="IPR040919">
    <property type="entry name" value="Asparaginase_C"/>
</dbReference>
<dbReference type="InterPro" id="IPR027475">
    <property type="entry name" value="Asparaginase/glutaminase_AS2"/>
</dbReference>
<evidence type="ECO:0000259" key="6">
    <source>
        <dbReference type="Pfam" id="PF17763"/>
    </source>
</evidence>
<feature type="domain" description="Asparaginase/glutaminase C-terminal" evidence="6">
    <location>
        <begin position="208"/>
        <end position="322"/>
    </location>
</feature>
<dbReference type="CDD" id="cd08964">
    <property type="entry name" value="L-asparaginase_II"/>
    <property type="match status" value="1"/>
</dbReference>
<dbReference type="InterPro" id="IPR027474">
    <property type="entry name" value="L-asparaginase_N"/>
</dbReference>
<dbReference type="PROSITE" id="PS00144">
    <property type="entry name" value="ASN_GLN_ASE_1"/>
    <property type="match status" value="1"/>
</dbReference>
<feature type="domain" description="L-asparaginase N-terminal" evidence="5">
    <location>
        <begin position="3"/>
        <end position="192"/>
    </location>
</feature>
<dbReference type="SUPFAM" id="SSF53774">
    <property type="entry name" value="Glutaminase/Asparaginase"/>
    <property type="match status" value="1"/>
</dbReference>
<keyword evidence="2" id="KW-0378">Hydrolase</keyword>
<dbReference type="InterPro" id="IPR020827">
    <property type="entry name" value="Asparaginase/glutaminase_AS1"/>
</dbReference>
<organism evidence="7 8">
    <name type="scientific">Thioclava nitratireducens</name>
    <dbReference type="NCBI Taxonomy" id="1915078"/>
    <lineage>
        <taxon>Bacteria</taxon>
        <taxon>Pseudomonadati</taxon>
        <taxon>Pseudomonadota</taxon>
        <taxon>Alphaproteobacteria</taxon>
        <taxon>Rhodobacterales</taxon>
        <taxon>Paracoccaceae</taxon>
        <taxon>Thioclava</taxon>
    </lineage>
</organism>
<dbReference type="PIRSF" id="PIRSF500176">
    <property type="entry name" value="L_ASNase"/>
    <property type="match status" value="1"/>
</dbReference>
<dbReference type="Pfam" id="PF17763">
    <property type="entry name" value="Asparaginase_C"/>
    <property type="match status" value="1"/>
</dbReference>
<evidence type="ECO:0000256" key="3">
    <source>
        <dbReference type="PROSITE-ProRule" id="PRU10099"/>
    </source>
</evidence>
<dbReference type="EMBL" id="CP019437">
    <property type="protein sequence ID" value="AQS48550.1"/>
    <property type="molecule type" value="Genomic_DNA"/>
</dbReference>
<protein>
    <submittedName>
        <fullName evidence="7">L-asparaginase</fullName>
    </submittedName>
</protein>
<sequence length="329" mass="34020">MKNVTLIATGGTIASTAERAGGPVNANVAAHRLLDSLHERPDGITVQVEDFEAVGSYALDLETVHRLCTRIGEVLADDAVDGVVVTHGTDTMEESAFLADLLVRSDKPVVFTGAQRHAGAPDTDGPRNIADAIRCAASEGLRGQGAVILFEGDLHAAREVTKAHSSRVDTFRSPGLGKLGEVDDGAVYLYRRSLARSHVEAPRLDPGVELILLGLGSTPDYLDYCASAGKSGVVLSAFGRGNAPSGFAERIARLTEAGVPVVVASRCAEGRTLPVYGKDSGGRTLQEAGVIFAGSLSPIKARLLLSALLGGGAGDAEIRAAFEGAGSLV</sequence>
<gene>
    <name evidence="7" type="ORF">BMG03_12675</name>
</gene>
<accession>A0ABN4X7V5</accession>
<dbReference type="PROSITE" id="PS51732">
    <property type="entry name" value="ASN_GLN_ASE_3"/>
    <property type="match status" value="1"/>
</dbReference>
<dbReference type="InterPro" id="IPR004550">
    <property type="entry name" value="AsnASE_II"/>
</dbReference>
<dbReference type="PANTHER" id="PTHR11707:SF28">
    <property type="entry name" value="60 KDA LYSOPHOSPHOLIPASE"/>
    <property type="match status" value="1"/>
</dbReference>
<dbReference type="InterPro" id="IPR027473">
    <property type="entry name" value="L-asparaginase_C"/>
</dbReference>
<dbReference type="InterPro" id="IPR036152">
    <property type="entry name" value="Asp/glu_Ase-like_sf"/>
</dbReference>
<evidence type="ECO:0000256" key="1">
    <source>
        <dbReference type="ARBA" id="ARBA00010518"/>
    </source>
</evidence>
<dbReference type="PANTHER" id="PTHR11707">
    <property type="entry name" value="L-ASPARAGINASE"/>
    <property type="match status" value="1"/>
</dbReference>
<evidence type="ECO:0000256" key="2">
    <source>
        <dbReference type="ARBA" id="ARBA00022801"/>
    </source>
</evidence>
<dbReference type="InterPro" id="IPR006034">
    <property type="entry name" value="Asparaginase/glutaminase-like"/>
</dbReference>
<dbReference type="Proteomes" id="UP000185622">
    <property type="component" value="Chromosome"/>
</dbReference>
<dbReference type="Gene3D" id="3.40.50.1170">
    <property type="entry name" value="L-asparaginase, N-terminal domain"/>
    <property type="match status" value="1"/>
</dbReference>
<dbReference type="PIRSF" id="PIRSF001220">
    <property type="entry name" value="L-ASNase_gatD"/>
    <property type="match status" value="1"/>
</dbReference>
<dbReference type="Gene3D" id="3.40.50.40">
    <property type="match status" value="1"/>
</dbReference>
<evidence type="ECO:0000313" key="8">
    <source>
        <dbReference type="Proteomes" id="UP000185622"/>
    </source>
</evidence>
<dbReference type="Pfam" id="PF00710">
    <property type="entry name" value="Asparaginase"/>
    <property type="match status" value="1"/>
</dbReference>
<dbReference type="SMART" id="SM00870">
    <property type="entry name" value="Asparaginase"/>
    <property type="match status" value="1"/>
</dbReference>
<feature type="active site" evidence="3">
    <location>
        <position position="12"/>
    </location>
</feature>
<reference evidence="7 8" key="1">
    <citation type="submission" date="2017-01" db="EMBL/GenBank/DDBJ databases">
        <title>The complete genome sequence of a sulfur-oxidizing marine bacterium Thioclava sp. 25B10_4T.</title>
        <authorList>
            <person name="Liu Y."/>
            <person name="Lai Q."/>
            <person name="Shao Z."/>
        </authorList>
    </citation>
    <scope>NUCLEOTIDE SEQUENCE [LARGE SCALE GENOMIC DNA]</scope>
    <source>
        <strain evidence="7 8">25B10_4</strain>
    </source>
</reference>